<name>A0A843W8C2_COLES</name>
<accession>A0A843W8C2</accession>
<dbReference type="GO" id="GO:0003723">
    <property type="term" value="F:RNA binding"/>
    <property type="evidence" value="ECO:0007669"/>
    <property type="project" value="InterPro"/>
</dbReference>
<dbReference type="InterPro" id="IPR020095">
    <property type="entry name" value="PsdUridine_synth_TruA_C"/>
</dbReference>
<dbReference type="Gene3D" id="3.30.70.660">
    <property type="entry name" value="Pseudouridine synthase I, catalytic domain, C-terminal subdomain"/>
    <property type="match status" value="1"/>
</dbReference>
<keyword evidence="1" id="KW-0732">Signal</keyword>
<reference evidence="2" key="1">
    <citation type="submission" date="2017-07" db="EMBL/GenBank/DDBJ databases">
        <title>Taro Niue Genome Assembly and Annotation.</title>
        <authorList>
            <person name="Atibalentja N."/>
            <person name="Keating K."/>
            <person name="Fields C.J."/>
        </authorList>
    </citation>
    <scope>NUCLEOTIDE SEQUENCE</scope>
    <source>
        <strain evidence="2">Niue_2</strain>
        <tissue evidence="2">Leaf</tissue>
    </source>
</reference>
<gene>
    <name evidence="2" type="ORF">Taro_039063</name>
</gene>
<sequence length="230" mass="25997">MRSHIHIILVALHLAEATTVCLSVAPGSNQLLSKALLTLRLLNGLHMAKSQDFGDRNSCPYYDTCYAAMQADLSLMSNIRKMVGTAVAVKRRLLPQDVIELSLAKFSRIVLPLAPSEVLILRGNQFTIRNRPGNIIRPEMKAMIESKEIQSAVDEFYTSILLPQVSKFLDPSESPWKQWVENLDAYTSIPEDDLDEVRRSWIQWREDYSLPKEHRATVVPYFVNVTTGGV</sequence>
<dbReference type="PANTHER" id="PTHR11142">
    <property type="entry name" value="PSEUDOURIDYLATE SYNTHASE"/>
    <property type="match status" value="1"/>
</dbReference>
<feature type="signal peptide" evidence="1">
    <location>
        <begin position="1"/>
        <end position="17"/>
    </location>
</feature>
<proteinExistence type="predicted"/>
<evidence type="ECO:0000313" key="2">
    <source>
        <dbReference type="EMBL" id="MQM06242.1"/>
    </source>
</evidence>
<organism evidence="2 3">
    <name type="scientific">Colocasia esculenta</name>
    <name type="common">Wild taro</name>
    <name type="synonym">Arum esculentum</name>
    <dbReference type="NCBI Taxonomy" id="4460"/>
    <lineage>
        <taxon>Eukaryota</taxon>
        <taxon>Viridiplantae</taxon>
        <taxon>Streptophyta</taxon>
        <taxon>Embryophyta</taxon>
        <taxon>Tracheophyta</taxon>
        <taxon>Spermatophyta</taxon>
        <taxon>Magnoliopsida</taxon>
        <taxon>Liliopsida</taxon>
        <taxon>Araceae</taxon>
        <taxon>Aroideae</taxon>
        <taxon>Colocasieae</taxon>
        <taxon>Colocasia</taxon>
    </lineage>
</organism>
<dbReference type="GO" id="GO:0005634">
    <property type="term" value="C:nucleus"/>
    <property type="evidence" value="ECO:0007669"/>
    <property type="project" value="TreeGrafter"/>
</dbReference>
<feature type="chain" id="PRO_5032312025" evidence="1">
    <location>
        <begin position="18"/>
        <end position="230"/>
    </location>
</feature>
<dbReference type="OrthoDB" id="10256309at2759"/>
<dbReference type="AlphaFoldDB" id="A0A843W8C2"/>
<comment type="caution">
    <text evidence="2">The sequence shown here is derived from an EMBL/GenBank/DDBJ whole genome shotgun (WGS) entry which is preliminary data.</text>
</comment>
<dbReference type="GO" id="GO:0031119">
    <property type="term" value="P:tRNA pseudouridine synthesis"/>
    <property type="evidence" value="ECO:0007669"/>
    <property type="project" value="TreeGrafter"/>
</dbReference>
<evidence type="ECO:0000256" key="1">
    <source>
        <dbReference type="SAM" id="SignalP"/>
    </source>
</evidence>
<protein>
    <submittedName>
        <fullName evidence="2">Uncharacterized protein</fullName>
    </submittedName>
</protein>
<keyword evidence="3" id="KW-1185">Reference proteome</keyword>
<dbReference type="GO" id="GO:1990481">
    <property type="term" value="P:mRNA pseudouridine synthesis"/>
    <property type="evidence" value="ECO:0007669"/>
    <property type="project" value="TreeGrafter"/>
</dbReference>
<dbReference type="PANTHER" id="PTHR11142:SF9">
    <property type="entry name" value="TRNA PSEUDOURIDINE SYNTHASE-RELATED"/>
    <property type="match status" value="1"/>
</dbReference>
<dbReference type="InterPro" id="IPR001406">
    <property type="entry name" value="PsdUridine_synth_TruA"/>
</dbReference>
<dbReference type="GO" id="GO:0009982">
    <property type="term" value="F:pseudouridine synthase activity"/>
    <property type="evidence" value="ECO:0007669"/>
    <property type="project" value="InterPro"/>
</dbReference>
<dbReference type="EMBL" id="NMUH01003579">
    <property type="protein sequence ID" value="MQM06242.1"/>
    <property type="molecule type" value="Genomic_DNA"/>
</dbReference>
<evidence type="ECO:0000313" key="3">
    <source>
        <dbReference type="Proteomes" id="UP000652761"/>
    </source>
</evidence>
<dbReference type="Proteomes" id="UP000652761">
    <property type="component" value="Unassembled WGS sequence"/>
</dbReference>